<protein>
    <submittedName>
        <fullName evidence="5">Sorbin and SH3 domain-containing protein 1</fullName>
    </submittedName>
</protein>
<feature type="region of interest" description="Disordered" evidence="3">
    <location>
        <begin position="101"/>
        <end position="121"/>
    </location>
</feature>
<feature type="compositionally biased region" description="Basic and acidic residues" evidence="3">
    <location>
        <begin position="173"/>
        <end position="183"/>
    </location>
</feature>
<feature type="region of interest" description="Disordered" evidence="3">
    <location>
        <begin position="1"/>
        <end position="70"/>
    </location>
</feature>
<feature type="domain" description="SH3" evidence="4">
    <location>
        <begin position="1519"/>
        <end position="1578"/>
    </location>
</feature>
<dbReference type="PROSITE" id="PS50002">
    <property type="entry name" value="SH3"/>
    <property type="match status" value="2"/>
</dbReference>
<dbReference type="PANTHER" id="PTHR14167:SF116">
    <property type="entry name" value="CAP, ISOFORM AC"/>
    <property type="match status" value="1"/>
</dbReference>
<keyword evidence="6" id="KW-1185">Reference proteome</keyword>
<dbReference type="Proteomes" id="UP000886998">
    <property type="component" value="Unassembled WGS sequence"/>
</dbReference>
<evidence type="ECO:0000256" key="1">
    <source>
        <dbReference type="ARBA" id="ARBA00022443"/>
    </source>
</evidence>
<dbReference type="Pfam" id="PF14604">
    <property type="entry name" value="SH3_9"/>
    <property type="match status" value="1"/>
</dbReference>
<evidence type="ECO:0000313" key="5">
    <source>
        <dbReference type="EMBL" id="GFY68137.1"/>
    </source>
</evidence>
<dbReference type="InterPro" id="IPR001452">
    <property type="entry name" value="SH3_domain"/>
</dbReference>
<gene>
    <name evidence="5" type="primary">Sorbs1</name>
    <name evidence="5" type="ORF">TNIN_108532</name>
</gene>
<dbReference type="InterPro" id="IPR050384">
    <property type="entry name" value="Endophilin_SH3RF"/>
</dbReference>
<dbReference type="Gene3D" id="2.30.30.40">
    <property type="entry name" value="SH3 Domains"/>
    <property type="match status" value="2"/>
</dbReference>
<evidence type="ECO:0000256" key="3">
    <source>
        <dbReference type="SAM" id="MobiDB-lite"/>
    </source>
</evidence>
<name>A0A8X7CL85_9ARAC</name>
<reference evidence="5" key="1">
    <citation type="submission" date="2020-08" db="EMBL/GenBank/DDBJ databases">
        <title>Multicomponent nature underlies the extraordinary mechanical properties of spider dragline silk.</title>
        <authorList>
            <person name="Kono N."/>
            <person name="Nakamura H."/>
            <person name="Mori M."/>
            <person name="Yoshida Y."/>
            <person name="Ohtoshi R."/>
            <person name="Malay A.D."/>
            <person name="Moran D.A.P."/>
            <person name="Tomita M."/>
            <person name="Numata K."/>
            <person name="Arakawa K."/>
        </authorList>
    </citation>
    <scope>NUCLEOTIDE SEQUENCE</scope>
</reference>
<dbReference type="PANTHER" id="PTHR14167">
    <property type="entry name" value="SH3 DOMAIN-CONTAINING"/>
    <property type="match status" value="1"/>
</dbReference>
<evidence type="ECO:0000259" key="4">
    <source>
        <dbReference type="PROSITE" id="PS50002"/>
    </source>
</evidence>
<dbReference type="CDD" id="cd11781">
    <property type="entry name" value="SH3_Sorbs_1"/>
    <property type="match status" value="1"/>
</dbReference>
<feature type="compositionally biased region" description="Polar residues" evidence="3">
    <location>
        <begin position="51"/>
        <end position="61"/>
    </location>
</feature>
<dbReference type="EMBL" id="BMAV01016897">
    <property type="protein sequence ID" value="GFY68137.1"/>
    <property type="molecule type" value="Genomic_DNA"/>
</dbReference>
<dbReference type="SUPFAM" id="SSF50044">
    <property type="entry name" value="SH3-domain"/>
    <property type="match status" value="2"/>
</dbReference>
<evidence type="ECO:0000256" key="2">
    <source>
        <dbReference type="PROSITE-ProRule" id="PRU00192"/>
    </source>
</evidence>
<feature type="compositionally biased region" description="Basic and acidic residues" evidence="3">
    <location>
        <begin position="39"/>
        <end position="49"/>
    </location>
</feature>
<proteinExistence type="predicted"/>
<organism evidence="5 6">
    <name type="scientific">Trichonephila inaurata madagascariensis</name>
    <dbReference type="NCBI Taxonomy" id="2747483"/>
    <lineage>
        <taxon>Eukaryota</taxon>
        <taxon>Metazoa</taxon>
        <taxon>Ecdysozoa</taxon>
        <taxon>Arthropoda</taxon>
        <taxon>Chelicerata</taxon>
        <taxon>Arachnida</taxon>
        <taxon>Araneae</taxon>
        <taxon>Araneomorphae</taxon>
        <taxon>Entelegynae</taxon>
        <taxon>Araneoidea</taxon>
        <taxon>Nephilidae</taxon>
        <taxon>Trichonephila</taxon>
        <taxon>Trichonephila inaurata</taxon>
    </lineage>
</organism>
<keyword evidence="1 2" id="KW-0728">SH3 domain</keyword>
<feature type="domain" description="SH3" evidence="4">
    <location>
        <begin position="1588"/>
        <end position="1647"/>
    </location>
</feature>
<dbReference type="SMART" id="SM00326">
    <property type="entry name" value="SH3"/>
    <property type="match status" value="2"/>
</dbReference>
<evidence type="ECO:0000313" key="6">
    <source>
        <dbReference type="Proteomes" id="UP000886998"/>
    </source>
</evidence>
<feature type="region of interest" description="Disordered" evidence="3">
    <location>
        <begin position="165"/>
        <end position="207"/>
    </location>
</feature>
<sequence length="1777" mass="202663">MYKSLHRQKFPNDATKTVHLGGYMSEPEYERKDKIKSKYATDYRRKPEKSVSYTTEASSSVKSKDITDSVVRHEPQREVYRVEPRSIAEYEPGKSSLAEKEFQKHEHLGSSPNPQQGLNRRWPNVLLSDGYESDSTLIRKTGRNPEVDPDQQKAWYKEIQKGGEIPLTGLRKSAPEKPAESPNRRPSLNFRDPGTKPPCYNHKHLPHTPPARSTIYTFHASPLSQTSASNSSNCDKMNVKRIPTPPKRHSSANRVSVLAPYINKKSQDISCSIHKLPFSENNACSQVDSCRISWISGFSPERHHQKEFHLCNKVGKHNLCHSTDNNLFKLQHHEPWLYKFSHPNKECCRSASSVTSSPTSCNPQYQKNKSTALDSRLCRSLSSTPTKMRKNYTDYAECIRQKYSNNFSPFWPDDCRHRQSKPTGAFEIEKILAECYGDTYCLLKSQNTSSEDGSNSETDHWTMIKQRDTLFGYNSDCRSNSSQNSESCSPLMSKSSKTLINHAEISPIKSFSSTFKDSLNSNLSCCQIETGDKPHFTTNTITNDNKVPSGNVVRSIIKKFTNGSCDSVNESKNERNVKSETKNSSFHWPEHASFPRMITILPPVIHVVSAPHVGLKSQVVRSTPQNSKKLKCSYDMKPLQLYLKKYGQLIPLSIESPNVKQKLAVEMILKDVHKERSENKDLLNSMISKKQGDSGNYSVLISSSKSSEFMNLSNIHDRISRLCQSSNQTPDPINVVHSSSKNSLSYRQDKYKLNSNNLSHLKARSNSNLSLSSQNAIIYHEYISSMLSSASKSRSFVRLKNFYSSLGNISQTKGSKVHQYEINTMNISWGKVSYYQRWNQKLDRSLRIRHSSVEDLRQIFQKSQNKNDSKCCRTTFEMSFQYKRLLYTVSVSNLVERYNKIECFKQIRSPSKFFKATLCYSQQNKIEDRELLCSKTQRKIESPLGYGLPHWQSCSFPMENSVNKSNHFPSTTEISSFTNDFETSNGAKSNSNVSATSHDVQSKVRFFEDATHKKSQNSVSETPTDFIRKSNLARNSSCFDLRQVDESCSTSSFSKLFSPNYLPERAMSCLDLSSISIDSCTVEQSMNFCDRTSSSVSFLSSEYTTASNDMIHHGIRTGTVSRIRNKLENSIEMSSRPLSSASSNSKYCSVPDNLQGFTSNSFSNRIRCRNLSGRSTLPISRAKSGSVQNLIQKFEPGFQKTSDYSKISVTHKFQRTVKGDNSFLFDSSVRKESWQPCISRNSTNIPGTNRIITSEEFLNAKAVESRLLDRLNFQDIRNDCWRSVFQQSMKKRIRNLISRFENRENNPNLSAKVNNNSYMNLNFRNNVPSQQSIRILNCHTASICERDRTLSSTPTLVNGGCYENKSISAYQNQTSIPQLMNSPLKVSKYNLPKVQNSSPRPYVKRIISNKTVTDNPTAPTHQYQESEVNIHYRSPIRHLEKEYIDEDELRKIQEDAMRKLYEEERRKKHQQELAEIEMRRHSDFFTPSQKSPIPLNRYDNPFESSFNSLAPHGFQRGPAPKTMARALYPFTSQTTKELSLNKGDIVYINKQIDKNWYEGEHHGLVGIFPVSYVEIIPNEKANLQPRKAQEGEALVKYNFRAQSPMELSLFKGEKVVLIRKLDHNWFEGRLGAKKGIFPISYVEILQEPGEYTGTRTISPKPPASPVFSSIISGSPPKSHEGPTFNTGLRPLQNKPPLQLDKIEAKSSLTQSLHIDTYNEPIPYRSLYAYIPQNEDELELNEGDTNGTFRNLPWQLRRENLTTLTLGVKFSNDSYLCV</sequence>
<accession>A0A8X7CL85</accession>
<dbReference type="InterPro" id="IPR036028">
    <property type="entry name" value="SH3-like_dom_sf"/>
</dbReference>
<dbReference type="Pfam" id="PF00018">
    <property type="entry name" value="SH3_1"/>
    <property type="match status" value="1"/>
</dbReference>
<comment type="caution">
    <text evidence="5">The sequence shown here is derived from an EMBL/GenBank/DDBJ whole genome shotgun (WGS) entry which is preliminary data.</text>
</comment>